<feature type="region of interest" description="Disordered" evidence="1">
    <location>
        <begin position="84"/>
        <end position="103"/>
    </location>
</feature>
<name>A0ABQ0IYV4_GLUTH</name>
<dbReference type="EMBL" id="BASM01000021">
    <property type="protein sequence ID" value="GAD26703.1"/>
    <property type="molecule type" value="Genomic_DNA"/>
</dbReference>
<reference evidence="2 3" key="1">
    <citation type="submission" date="2013-08" db="EMBL/GenBank/DDBJ databases">
        <title>Gluconobacter thailandicus NBRC 3257 whole genome sequence.</title>
        <authorList>
            <person name="Matsutani M."/>
            <person name="Yakushi T."/>
            <person name="Matsushita K."/>
        </authorList>
    </citation>
    <scope>NUCLEOTIDE SEQUENCE [LARGE SCALE GENOMIC DNA]</scope>
    <source>
        <strain evidence="2 3">NBRC 3257</strain>
    </source>
</reference>
<gene>
    <name evidence="2" type="ORF">NBRC3257_1702</name>
</gene>
<dbReference type="Proteomes" id="UP000018209">
    <property type="component" value="Unassembled WGS sequence"/>
</dbReference>
<sequence length="396" mass="42956">MNKDHLLSRPASPLRQTLPVCIRAGLGRTLRPARLLTGLLLFQCLPLNMHAHATTSGSSHGTSSSVEKFFSHIGQSVTSVFSTPEASAHAHKHSKARHVTKRRTVVKPAAPPAPGWGVPEGTVAANALVGSDSTIRLIEWDGQRPTLDVGVHAARADWATVLLDGSQLADACQKGWVRPLEGNTTCGIQGGQSTLALAWDRSRLPSAPSWKDFWDVARHPGRRGLRLGARTTLEIALLADGIDARDIYTALSTRAGVDRAFHKLDLLRPYVVWWKTPDDAARIMEQSSALMTSAPMTEISSVSAKVKAGPAASLFVAQPDVVLRTALYWAIPANTPNEVAKKTLERINTASPHLDDTPDSATDPNGTILPVNEAFWTKYGDQLEQRFQDWYGSNQP</sequence>
<dbReference type="SUPFAM" id="SSF53850">
    <property type="entry name" value="Periplasmic binding protein-like II"/>
    <property type="match status" value="1"/>
</dbReference>
<organism evidence="2 3">
    <name type="scientific">Gluconobacter thailandicus NBRC 3257</name>
    <dbReference type="NCBI Taxonomy" id="1381097"/>
    <lineage>
        <taxon>Bacteria</taxon>
        <taxon>Pseudomonadati</taxon>
        <taxon>Pseudomonadota</taxon>
        <taxon>Alphaproteobacteria</taxon>
        <taxon>Acetobacterales</taxon>
        <taxon>Acetobacteraceae</taxon>
        <taxon>Gluconobacter</taxon>
    </lineage>
</organism>
<evidence type="ECO:0000313" key="3">
    <source>
        <dbReference type="Proteomes" id="UP000018209"/>
    </source>
</evidence>
<accession>A0ABQ0IYV4</accession>
<comment type="caution">
    <text evidence="2">The sequence shown here is derived from an EMBL/GenBank/DDBJ whole genome shotgun (WGS) entry which is preliminary data.</text>
</comment>
<evidence type="ECO:0000256" key="1">
    <source>
        <dbReference type="SAM" id="MobiDB-lite"/>
    </source>
</evidence>
<dbReference type="InterPro" id="IPR006059">
    <property type="entry name" value="SBP"/>
</dbReference>
<evidence type="ECO:0000313" key="2">
    <source>
        <dbReference type="EMBL" id="GAD26703.1"/>
    </source>
</evidence>
<protein>
    <submittedName>
        <fullName evidence="2">ABC transporter substrate-binding protein</fullName>
    </submittedName>
</protein>
<dbReference type="Pfam" id="PF13416">
    <property type="entry name" value="SBP_bac_8"/>
    <property type="match status" value="1"/>
</dbReference>
<feature type="compositionally biased region" description="Basic residues" evidence="1">
    <location>
        <begin position="89"/>
        <end position="103"/>
    </location>
</feature>
<proteinExistence type="predicted"/>
<dbReference type="Gene3D" id="3.40.190.10">
    <property type="entry name" value="Periplasmic binding protein-like II"/>
    <property type="match status" value="1"/>
</dbReference>
<keyword evidence="3" id="KW-1185">Reference proteome</keyword>